<feature type="chain" id="PRO_5003872524" description="Elicitin" evidence="7">
    <location>
        <begin position="20"/>
        <end position="114"/>
    </location>
</feature>
<dbReference type="EnsemblProtists" id="PYU1_T009395">
    <property type="protein sequence ID" value="PYU1_T009395"/>
    <property type="gene ID" value="PYU1_G009377"/>
</dbReference>
<dbReference type="InParanoid" id="K3WWP7"/>
<dbReference type="SUPFAM" id="SSF48647">
    <property type="entry name" value="Fungal elicitin"/>
    <property type="match status" value="1"/>
</dbReference>
<evidence type="ECO:0000256" key="6">
    <source>
        <dbReference type="RuleBase" id="RU368111"/>
    </source>
</evidence>
<keyword evidence="7" id="KW-0732">Signal</keyword>
<evidence type="ECO:0000256" key="4">
    <source>
        <dbReference type="ARBA" id="ARBA00022978"/>
    </source>
</evidence>
<dbReference type="STRING" id="431595.K3WWP7"/>
<dbReference type="Gene3D" id="1.10.239.10">
    <property type="entry name" value="Elicitin domain"/>
    <property type="match status" value="1"/>
</dbReference>
<keyword evidence="3 6" id="KW-0964">Secreted</keyword>
<evidence type="ECO:0000256" key="1">
    <source>
        <dbReference type="ARBA" id="ARBA00004613"/>
    </source>
</evidence>
<organism evidence="8 9">
    <name type="scientific">Globisporangium ultimum (strain ATCC 200006 / CBS 805.95 / DAOM BR144)</name>
    <name type="common">Pythium ultimum</name>
    <dbReference type="NCBI Taxonomy" id="431595"/>
    <lineage>
        <taxon>Eukaryota</taxon>
        <taxon>Sar</taxon>
        <taxon>Stramenopiles</taxon>
        <taxon>Oomycota</taxon>
        <taxon>Peronosporomycetes</taxon>
        <taxon>Pythiales</taxon>
        <taxon>Pythiaceae</taxon>
        <taxon>Globisporangium</taxon>
    </lineage>
</organism>
<reference evidence="8" key="3">
    <citation type="submission" date="2015-02" db="UniProtKB">
        <authorList>
            <consortium name="EnsemblProtists"/>
        </authorList>
    </citation>
    <scope>IDENTIFICATION</scope>
    <source>
        <strain evidence="8">DAOM BR144</strain>
    </source>
</reference>
<dbReference type="Pfam" id="PF00964">
    <property type="entry name" value="Elicitin"/>
    <property type="match status" value="1"/>
</dbReference>
<protein>
    <recommendedName>
        <fullName evidence="6">Elicitin</fullName>
    </recommendedName>
</protein>
<dbReference type="AlphaFoldDB" id="K3WWP7"/>
<evidence type="ECO:0000313" key="8">
    <source>
        <dbReference type="EnsemblProtists" id="PYU1_T009395"/>
    </source>
</evidence>
<evidence type="ECO:0000256" key="5">
    <source>
        <dbReference type="ARBA" id="ARBA00023157"/>
    </source>
</evidence>
<keyword evidence="4 6" id="KW-0928">Hypersensitive response elicitation</keyword>
<dbReference type="EMBL" id="GL376622">
    <property type="status" value="NOT_ANNOTATED_CDS"/>
    <property type="molecule type" value="Genomic_DNA"/>
</dbReference>
<comment type="subcellular location">
    <subcellularLocation>
        <location evidence="1 6">Secreted</location>
    </subcellularLocation>
</comment>
<reference evidence="9" key="2">
    <citation type="submission" date="2010-04" db="EMBL/GenBank/DDBJ databases">
        <authorList>
            <person name="Buell R."/>
            <person name="Hamilton J."/>
            <person name="Hostetler J."/>
        </authorList>
    </citation>
    <scope>NUCLEOTIDE SEQUENCE [LARGE SCALE GENOMIC DNA]</scope>
    <source>
        <strain evidence="9">DAOM:BR144</strain>
    </source>
</reference>
<evidence type="ECO:0000256" key="2">
    <source>
        <dbReference type="ARBA" id="ARBA00009544"/>
    </source>
</evidence>
<dbReference type="Proteomes" id="UP000019132">
    <property type="component" value="Unassembled WGS sequence"/>
</dbReference>
<comment type="function">
    <text evidence="6">Induces local and distal defense responses (incompatible hypersensitive reaction) in plants from the solanaceae and cruciferae families. Elicits leaf necrosis and causes the accumulation of pathogenesis-related proteins. Might interact with the lipidic molecules of the plasma membrane.</text>
</comment>
<evidence type="ECO:0000256" key="7">
    <source>
        <dbReference type="SAM" id="SignalP"/>
    </source>
</evidence>
<accession>K3WWP7</accession>
<dbReference type="InterPro" id="IPR036470">
    <property type="entry name" value="Elicitin_sf"/>
</dbReference>
<evidence type="ECO:0000256" key="3">
    <source>
        <dbReference type="ARBA" id="ARBA00022525"/>
    </source>
</evidence>
<comment type="similarity">
    <text evidence="2 6">Belongs to the elicitin family.</text>
</comment>
<dbReference type="GO" id="GO:0052040">
    <property type="term" value="P:symbiont-mediated perturbation of host programmed cell death"/>
    <property type="evidence" value="ECO:0007669"/>
    <property type="project" value="UniProtKB-UniRule"/>
</dbReference>
<name>K3WWP7_GLOUD</name>
<dbReference type="SMART" id="SM01187">
    <property type="entry name" value="Elicitin"/>
    <property type="match status" value="1"/>
</dbReference>
<proteinExistence type="inferred from homology"/>
<dbReference type="HOGENOM" id="CLU_087770_5_0_1"/>
<reference evidence="9" key="1">
    <citation type="journal article" date="2010" name="Genome Biol.">
        <title>Genome sequence of the necrotrophic plant pathogen Pythium ultimum reveals original pathogenicity mechanisms and effector repertoire.</title>
        <authorList>
            <person name="Levesque C.A."/>
            <person name="Brouwer H."/>
            <person name="Cano L."/>
            <person name="Hamilton J.P."/>
            <person name="Holt C."/>
            <person name="Huitema E."/>
            <person name="Raffaele S."/>
            <person name="Robideau G.P."/>
            <person name="Thines M."/>
            <person name="Win J."/>
            <person name="Zerillo M.M."/>
            <person name="Beakes G.W."/>
            <person name="Boore J.L."/>
            <person name="Busam D."/>
            <person name="Dumas B."/>
            <person name="Ferriera S."/>
            <person name="Fuerstenberg S.I."/>
            <person name="Gachon C.M."/>
            <person name="Gaulin E."/>
            <person name="Govers F."/>
            <person name="Grenville-Briggs L."/>
            <person name="Horner N."/>
            <person name="Hostetler J."/>
            <person name="Jiang R.H."/>
            <person name="Johnson J."/>
            <person name="Krajaejun T."/>
            <person name="Lin H."/>
            <person name="Meijer H.J."/>
            <person name="Moore B."/>
            <person name="Morris P."/>
            <person name="Phuntmart V."/>
            <person name="Puiu D."/>
            <person name="Shetty J."/>
            <person name="Stajich J.E."/>
            <person name="Tripathy S."/>
            <person name="Wawra S."/>
            <person name="van West P."/>
            <person name="Whitty B.R."/>
            <person name="Coutinho P.M."/>
            <person name="Henrissat B."/>
            <person name="Martin F."/>
            <person name="Thomas P.D."/>
            <person name="Tyler B.M."/>
            <person name="De Vries R.P."/>
            <person name="Kamoun S."/>
            <person name="Yandell M."/>
            <person name="Tisserat N."/>
            <person name="Buell C.R."/>
        </authorList>
    </citation>
    <scope>NUCLEOTIDE SEQUENCE</scope>
    <source>
        <strain evidence="9">DAOM:BR144</strain>
    </source>
</reference>
<dbReference type="VEuPathDB" id="FungiDB:PYU1_G009377"/>
<keyword evidence="5 6" id="KW-1015">Disulfide bond</keyword>
<evidence type="ECO:0000313" key="9">
    <source>
        <dbReference type="Proteomes" id="UP000019132"/>
    </source>
</evidence>
<sequence length="114" mass="12630">MKTQFALFAIACLIGGSAAYEEAQECPVDEYFKLAPLASNENLAKCEADSTWQMLPPTGYPTDVQRVHMCDSLSCFKLIDAIKGVNASDCVLVFGEVKMNVKKLVEQFEPSCYY</sequence>
<dbReference type="GO" id="GO:0005576">
    <property type="term" value="C:extracellular region"/>
    <property type="evidence" value="ECO:0007669"/>
    <property type="project" value="UniProtKB-SubCell"/>
</dbReference>
<dbReference type="InterPro" id="IPR002200">
    <property type="entry name" value="Elicitin"/>
</dbReference>
<keyword evidence="9" id="KW-1185">Reference proteome</keyword>
<feature type="signal peptide" evidence="7">
    <location>
        <begin position="1"/>
        <end position="19"/>
    </location>
</feature>
<dbReference type="eggNOG" id="ENOG502T2YW">
    <property type="taxonomic scope" value="Eukaryota"/>
</dbReference>